<dbReference type="RefSeq" id="WP_148701835.1">
    <property type="nucleotide sequence ID" value="NZ_CP007174.1"/>
</dbReference>
<dbReference type="KEGG" id="nev:NTE_03394"/>
<evidence type="ECO:0000313" key="2">
    <source>
        <dbReference type="Proteomes" id="UP000028194"/>
    </source>
</evidence>
<evidence type="ECO:0000313" key="1">
    <source>
        <dbReference type="EMBL" id="AIF85422.1"/>
    </source>
</evidence>
<proteinExistence type="predicted"/>
<gene>
    <name evidence="1" type="ORF">NTE_03394</name>
</gene>
<keyword evidence="2" id="KW-1185">Reference proteome</keyword>
<dbReference type="HOGENOM" id="CLU_2597527_0_0_2"/>
<name>A0A075MXT4_9ARCH</name>
<dbReference type="GeneID" id="41599040"/>
<reference evidence="1 2" key="1">
    <citation type="journal article" date="2014" name="PLoS ONE">
        <title>Genome Sequence of Candidatus Nitrososphaera evergladensis from Group I.1b Enriched from Everglades Soil Reveals Novel Genomic Features of the Ammonia-Oxidizing Archaea.</title>
        <authorList>
            <person name="Zhalnina K.V."/>
            <person name="Dias R."/>
            <person name="Leonard M.T."/>
            <person name="Dorr de Quadros P."/>
            <person name="Camargo F.A."/>
            <person name="Drew J.C."/>
            <person name="Farmerie W.G."/>
            <person name="Daroub S.H."/>
            <person name="Triplett E.W."/>
        </authorList>
    </citation>
    <scope>NUCLEOTIDE SEQUENCE [LARGE SCALE GENOMIC DNA]</scope>
    <source>
        <strain evidence="1 2">SR1</strain>
    </source>
</reference>
<dbReference type="AlphaFoldDB" id="A0A075MXT4"/>
<dbReference type="STRING" id="1459636.NTE_03394"/>
<dbReference type="Proteomes" id="UP000028194">
    <property type="component" value="Chromosome"/>
</dbReference>
<accession>A0A075MXT4</accession>
<protein>
    <submittedName>
        <fullName evidence="1">Uncharacterized protein</fullName>
    </submittedName>
</protein>
<sequence>MTCKGIHARFQGYRRQTAKKPDYHVEQWCKGCECTFDIGLYVKCPCCRFNLRSNPLHRDVKSRVPLEIRGRPMPTVTPL</sequence>
<organism evidence="1 2">
    <name type="scientific">Candidatus Nitrososphaera evergladensis SR1</name>
    <dbReference type="NCBI Taxonomy" id="1459636"/>
    <lineage>
        <taxon>Archaea</taxon>
        <taxon>Nitrososphaerota</taxon>
        <taxon>Nitrososphaeria</taxon>
        <taxon>Nitrososphaerales</taxon>
        <taxon>Nitrososphaeraceae</taxon>
        <taxon>Nitrososphaera</taxon>
    </lineage>
</organism>
<dbReference type="EMBL" id="CP007174">
    <property type="protein sequence ID" value="AIF85422.1"/>
    <property type="molecule type" value="Genomic_DNA"/>
</dbReference>